<evidence type="ECO:0000256" key="3">
    <source>
        <dbReference type="SAM" id="SignalP"/>
    </source>
</evidence>
<feature type="domain" description="Protein kinase" evidence="4">
    <location>
        <begin position="315"/>
        <end position="592"/>
    </location>
</feature>
<dbReference type="SUPFAM" id="SSF56112">
    <property type="entry name" value="Protein kinase-like (PK-like)"/>
    <property type="match status" value="1"/>
</dbReference>
<evidence type="ECO:0000313" key="6">
    <source>
        <dbReference type="Proteomes" id="UP001055712"/>
    </source>
</evidence>
<accession>A0A9D4TW50</accession>
<dbReference type="InterPro" id="IPR051681">
    <property type="entry name" value="Ser/Thr_Kinases-Pseudokinases"/>
</dbReference>
<keyword evidence="3" id="KW-0732">Signal</keyword>
<evidence type="ECO:0000256" key="2">
    <source>
        <dbReference type="SAM" id="Phobius"/>
    </source>
</evidence>
<reference evidence="5" key="1">
    <citation type="journal article" date="2019" name="Plant J.">
        <title>Chlorella vulgaris genome assembly and annotation reveals the molecular basis for metabolic acclimation to high light conditions.</title>
        <authorList>
            <person name="Cecchin M."/>
            <person name="Marcolungo L."/>
            <person name="Rossato M."/>
            <person name="Girolomoni L."/>
            <person name="Cosentino E."/>
            <person name="Cuine S."/>
            <person name="Li-Beisson Y."/>
            <person name="Delledonne M."/>
            <person name="Ballottari M."/>
        </authorList>
    </citation>
    <scope>NUCLEOTIDE SEQUENCE</scope>
    <source>
        <strain evidence="5">211/11P</strain>
    </source>
</reference>
<dbReference type="SMART" id="SM00220">
    <property type="entry name" value="S_TKc"/>
    <property type="match status" value="1"/>
</dbReference>
<evidence type="ECO:0000259" key="4">
    <source>
        <dbReference type="PROSITE" id="PS50011"/>
    </source>
</evidence>
<feature type="transmembrane region" description="Helical" evidence="2">
    <location>
        <begin position="65"/>
        <end position="86"/>
    </location>
</feature>
<dbReference type="AlphaFoldDB" id="A0A9D4TW50"/>
<organism evidence="5 6">
    <name type="scientific">Chlorella vulgaris</name>
    <name type="common">Green alga</name>
    <dbReference type="NCBI Taxonomy" id="3077"/>
    <lineage>
        <taxon>Eukaryota</taxon>
        <taxon>Viridiplantae</taxon>
        <taxon>Chlorophyta</taxon>
        <taxon>core chlorophytes</taxon>
        <taxon>Trebouxiophyceae</taxon>
        <taxon>Chlorellales</taxon>
        <taxon>Chlorellaceae</taxon>
        <taxon>Chlorella clade</taxon>
        <taxon>Chlorella</taxon>
    </lineage>
</organism>
<dbReference type="OrthoDB" id="339325at2759"/>
<dbReference type="CDD" id="cd13999">
    <property type="entry name" value="STKc_MAP3K-like"/>
    <property type="match status" value="1"/>
</dbReference>
<dbReference type="InterPro" id="IPR001245">
    <property type="entry name" value="Ser-Thr/Tyr_kinase_cat_dom"/>
</dbReference>
<name>A0A9D4TW50_CHLVU</name>
<dbReference type="Pfam" id="PF07714">
    <property type="entry name" value="PK_Tyr_Ser-Thr"/>
    <property type="match status" value="1"/>
</dbReference>
<evidence type="ECO:0000313" key="5">
    <source>
        <dbReference type="EMBL" id="KAI3436086.1"/>
    </source>
</evidence>
<keyword evidence="2" id="KW-0812">Transmembrane</keyword>
<dbReference type="PANTHER" id="PTHR44329">
    <property type="entry name" value="SERINE/THREONINE-PROTEIN KINASE TNNI3K-RELATED"/>
    <property type="match status" value="1"/>
</dbReference>
<reference evidence="5" key="2">
    <citation type="submission" date="2020-11" db="EMBL/GenBank/DDBJ databases">
        <authorList>
            <person name="Cecchin M."/>
            <person name="Marcolungo L."/>
            <person name="Rossato M."/>
            <person name="Girolomoni L."/>
            <person name="Cosentino E."/>
            <person name="Cuine S."/>
            <person name="Li-Beisson Y."/>
            <person name="Delledonne M."/>
            <person name="Ballottari M."/>
        </authorList>
    </citation>
    <scope>NUCLEOTIDE SEQUENCE</scope>
    <source>
        <strain evidence="5">211/11P</strain>
        <tissue evidence="5">Whole cell</tissue>
    </source>
</reference>
<evidence type="ECO:0000256" key="1">
    <source>
        <dbReference type="SAM" id="MobiDB-lite"/>
    </source>
</evidence>
<dbReference type="InterPro" id="IPR008271">
    <property type="entry name" value="Ser/Thr_kinase_AS"/>
</dbReference>
<feature type="region of interest" description="Disordered" evidence="1">
    <location>
        <begin position="203"/>
        <end position="234"/>
    </location>
</feature>
<dbReference type="Proteomes" id="UP001055712">
    <property type="component" value="Unassembled WGS sequence"/>
</dbReference>
<dbReference type="Gene3D" id="1.10.510.10">
    <property type="entry name" value="Transferase(Phosphotransferase) domain 1"/>
    <property type="match status" value="1"/>
</dbReference>
<sequence>MRTISVAPGVLLALLLCASVPCARAAGRMLAQIIPMCVDYTEQYVLVDTWKFEATYGDSSPSVPIGAIVGGVVGGVVMIVLAFFSFRRGGWLRKRRGILADASSDLDLKLSSGGLECGVADEPASCAKATDGKTGDTEGTAAPEPVAVPSSKTFVTGPTAPSVLPPYIDTAAVPEQPDPKALPVPLSYITTAGDPGIDTFITQSTIGHTPPLGSDGPTQLRSATRSNASASALHSRSTDPLLSYIASFMASRPTQPGSNTGVLPSPAVATRNWPADDAPPRGLDSGGSAATALSATSSSALHADVQQWAVQWTDLQIDHPIGRGSFGWVYLAQWHQTAVAVKVLVNPAEIGAGLELPELTMSELQKESGVMARMRHPNIVSFMGLCALPPCILTEYCSRGSLFELLHKPDAAPHLTWAVRLSMAMDAARGLLYLHTRSPPIIHRDIKSPNLLVDEHWRLKVADFNLSKILSTAQTGSSVNTAGGANNPIWLAPEIVEGGQATAKSDVFAFGLVMFELLTWQLPWGNAPHYRIAQMVIGGTRPQVPARESLPGPDLPDAHSFEAYCNLMRECYAQVPTDRPTISHVLTRLRALDSSSA</sequence>
<gene>
    <name evidence="5" type="ORF">D9Q98_002144</name>
</gene>
<dbReference type="PROSITE" id="PS00108">
    <property type="entry name" value="PROTEIN_KINASE_ST"/>
    <property type="match status" value="1"/>
</dbReference>
<dbReference type="InterPro" id="IPR000719">
    <property type="entry name" value="Prot_kinase_dom"/>
</dbReference>
<keyword evidence="6" id="KW-1185">Reference proteome</keyword>
<feature type="region of interest" description="Disordered" evidence="1">
    <location>
        <begin position="253"/>
        <end position="290"/>
    </location>
</feature>
<protein>
    <recommendedName>
        <fullName evidence="4">Protein kinase domain-containing protein</fullName>
    </recommendedName>
</protein>
<dbReference type="PROSITE" id="PS50011">
    <property type="entry name" value="PROTEIN_KINASE_DOM"/>
    <property type="match status" value="1"/>
</dbReference>
<keyword evidence="2" id="KW-1133">Transmembrane helix</keyword>
<dbReference type="GO" id="GO:0005524">
    <property type="term" value="F:ATP binding"/>
    <property type="evidence" value="ECO:0007669"/>
    <property type="project" value="InterPro"/>
</dbReference>
<dbReference type="InterPro" id="IPR011009">
    <property type="entry name" value="Kinase-like_dom_sf"/>
</dbReference>
<feature type="chain" id="PRO_5038584377" description="Protein kinase domain-containing protein" evidence="3">
    <location>
        <begin position="26"/>
        <end position="597"/>
    </location>
</feature>
<feature type="compositionally biased region" description="Polar residues" evidence="1">
    <location>
        <begin position="253"/>
        <end position="262"/>
    </location>
</feature>
<comment type="caution">
    <text evidence="5">The sequence shown here is derived from an EMBL/GenBank/DDBJ whole genome shotgun (WGS) entry which is preliminary data.</text>
</comment>
<feature type="compositionally biased region" description="Low complexity" evidence="1">
    <location>
        <begin position="221"/>
        <end position="232"/>
    </location>
</feature>
<feature type="signal peptide" evidence="3">
    <location>
        <begin position="1"/>
        <end position="25"/>
    </location>
</feature>
<feature type="region of interest" description="Disordered" evidence="1">
    <location>
        <begin position="125"/>
        <end position="145"/>
    </location>
</feature>
<dbReference type="GO" id="GO:0004674">
    <property type="term" value="F:protein serine/threonine kinase activity"/>
    <property type="evidence" value="ECO:0007669"/>
    <property type="project" value="TreeGrafter"/>
</dbReference>
<keyword evidence="2" id="KW-0472">Membrane</keyword>
<proteinExistence type="predicted"/>
<dbReference type="EMBL" id="SIDB01000002">
    <property type="protein sequence ID" value="KAI3436086.1"/>
    <property type="molecule type" value="Genomic_DNA"/>
</dbReference>